<comment type="caution">
    <text evidence="2">The sequence shown here is derived from an EMBL/GenBank/DDBJ whole genome shotgun (WGS) entry which is preliminary data.</text>
</comment>
<evidence type="ECO:0000313" key="3">
    <source>
        <dbReference type="Proteomes" id="UP000027601"/>
    </source>
</evidence>
<evidence type="ECO:0000313" key="2">
    <source>
        <dbReference type="EMBL" id="GAK36972.1"/>
    </source>
</evidence>
<accession>A0A069D3I4</accession>
<reference evidence="2 3" key="1">
    <citation type="journal article" date="2015" name="Microbes Environ.">
        <title>Distribution and evolution of nitrogen fixation genes in the phylum bacteroidetes.</title>
        <authorList>
            <person name="Inoue J."/>
            <person name="Oshima K."/>
            <person name="Suda W."/>
            <person name="Sakamoto M."/>
            <person name="Iino T."/>
            <person name="Noda S."/>
            <person name="Hongoh Y."/>
            <person name="Hattori M."/>
            <person name="Ohkuma M."/>
        </authorList>
    </citation>
    <scope>NUCLEOTIDE SEQUENCE [LARGE SCALE GENOMIC DNA]</scope>
    <source>
        <strain evidence="2 3">JCM 15093</strain>
    </source>
</reference>
<evidence type="ECO:0008006" key="4">
    <source>
        <dbReference type="Google" id="ProtNLM"/>
    </source>
</evidence>
<keyword evidence="1" id="KW-0732">Signal</keyword>
<feature type="chain" id="PRO_5001659903" description="Lipoprotein" evidence="1">
    <location>
        <begin position="21"/>
        <end position="197"/>
    </location>
</feature>
<protein>
    <recommendedName>
        <fullName evidence="4">Lipoprotein</fullName>
    </recommendedName>
</protein>
<dbReference type="EMBL" id="BAJS01000012">
    <property type="protein sequence ID" value="GAK36972.1"/>
    <property type="molecule type" value="Genomic_DNA"/>
</dbReference>
<name>A0A069D3I4_9BACE</name>
<dbReference type="PROSITE" id="PS51257">
    <property type="entry name" value="PROKAR_LIPOPROTEIN"/>
    <property type="match status" value="1"/>
</dbReference>
<dbReference type="Proteomes" id="UP000027601">
    <property type="component" value="Unassembled WGS sequence"/>
</dbReference>
<dbReference type="Gene3D" id="2.60.40.3220">
    <property type="match status" value="1"/>
</dbReference>
<keyword evidence="3" id="KW-1185">Reference proteome</keyword>
<dbReference type="STRING" id="1121097.GCA_000428125_02424"/>
<organism evidence="2 3">
    <name type="scientific">Bacteroides graminisolvens DSM 19988 = JCM 15093</name>
    <dbReference type="NCBI Taxonomy" id="1121097"/>
    <lineage>
        <taxon>Bacteria</taxon>
        <taxon>Pseudomonadati</taxon>
        <taxon>Bacteroidota</taxon>
        <taxon>Bacteroidia</taxon>
        <taxon>Bacteroidales</taxon>
        <taxon>Bacteroidaceae</taxon>
        <taxon>Bacteroides</taxon>
    </lineage>
</organism>
<dbReference type="AlphaFoldDB" id="A0A069D3I4"/>
<feature type="signal peptide" evidence="1">
    <location>
        <begin position="1"/>
        <end position="20"/>
    </location>
</feature>
<gene>
    <name evidence="2" type="ORF">JCM15093_2180</name>
</gene>
<proteinExistence type="predicted"/>
<evidence type="ECO:0000256" key="1">
    <source>
        <dbReference type="SAM" id="SignalP"/>
    </source>
</evidence>
<sequence>MKFFALVLTFLMGVSLTSCIDEGESSTAAGSIVKVVNYMGTVHFEGANGIKYYPTTASLATVESTYKFSTSSNVAYIYFSSAVANTSSTGQTTDSYTVELTYAVSLDSKTEMPSARGASNDSVSTAPIITLTAGGSNNVFMMDKQLVLGATYYTSKLHYFTLVYYPEETTATSSELNLYLRHNSKGDTSRMLLHMTM</sequence>